<evidence type="ECO:0000313" key="4">
    <source>
        <dbReference type="Proteomes" id="UP000008316"/>
    </source>
</evidence>
<sequence length="478" mass="53382">MLTRVAVLVIGGGPGGSTAAALLAKAGLDVLLLERDTFPRYHIGESLLASCQSTLKLSGAYEAVRAHGFQVKRGGVVYWGDDKWVLDWRELVDPDIWSWQVDRAQYDEILLRNASHQGAQVIEGATVKRVLFDGERAVAAEWTRAGEDELHTVRFDHVIDASGRHGVLSQQHFDMRQQHEVFQNVAMWSYWSGAELLPDSPEGAINVVSAPDGWWWHIPLGNDRYSVGMVTHKRKFIAARRGFASLEDYYLERVSNSPAIQSLTRHATRIAPVKVEQDYSYVSERFCGPGYMIVGDAACFLDPLLSTGVHLAQYSGMIAAAALISTLRGEIREPEGRAFFEYVYRRAYTRMLVLVSRMYERYQGADDYFWQAQKLVHEGARQPEPIRDFTAITTGLTDIDEAANVDTRILNDVLMHEARVMQDTSLQGSAPSDITALDMQPLFGDWFNLSGEDASVSRLELVTEPALGLRRLTTPASA</sequence>
<evidence type="ECO:0000256" key="1">
    <source>
        <dbReference type="ARBA" id="ARBA00023002"/>
    </source>
</evidence>
<dbReference type="PRINTS" id="PR00420">
    <property type="entry name" value="RNGMNOXGNASE"/>
</dbReference>
<dbReference type="InterPro" id="IPR006905">
    <property type="entry name" value="Flavin_halogenase"/>
</dbReference>
<accession>F2LCF3</accession>
<dbReference type="PANTHER" id="PTHR43747:SF5">
    <property type="entry name" value="FAD-BINDING DOMAIN-CONTAINING PROTEIN"/>
    <property type="match status" value="1"/>
</dbReference>
<dbReference type="EMBL" id="CP002599">
    <property type="protein sequence ID" value="AEA60205.1"/>
    <property type="molecule type" value="Genomic_DNA"/>
</dbReference>
<reference evidence="3 4" key="1">
    <citation type="journal article" date="2011" name="J. Bacteriol.">
        <title>Complete genome sequence of Burkholderia gladioli BSR3.</title>
        <authorList>
            <person name="Seo Y.S."/>
            <person name="Lim J."/>
            <person name="Choi B.S."/>
            <person name="Kim H."/>
            <person name="Goo E."/>
            <person name="Lee B."/>
            <person name="Lim J.S."/>
            <person name="Choi I.Y."/>
            <person name="Moon J.S."/>
            <person name="Kim J."/>
            <person name="Hwang I."/>
        </authorList>
    </citation>
    <scope>NUCLEOTIDE SEQUENCE [LARGE SCALE GENOMIC DNA]</scope>
    <source>
        <strain evidence="3 4">BSR3</strain>
    </source>
</reference>
<dbReference type="InterPro" id="IPR050816">
    <property type="entry name" value="Flavin-dep_Halogenase_NPB"/>
</dbReference>
<dbReference type="HOGENOM" id="CLU_024648_4_0_4"/>
<dbReference type="Gene3D" id="3.50.50.60">
    <property type="entry name" value="FAD/NAD(P)-binding domain"/>
    <property type="match status" value="1"/>
</dbReference>
<evidence type="ECO:0000313" key="3">
    <source>
        <dbReference type="EMBL" id="AEA60205.1"/>
    </source>
</evidence>
<dbReference type="RefSeq" id="WP_013697542.1">
    <property type="nucleotide sequence ID" value="NC_015381.1"/>
</dbReference>
<keyword evidence="1" id="KW-0560">Oxidoreductase</keyword>
<gene>
    <name evidence="3" type="ordered locus">bgla_1g15490</name>
</gene>
<dbReference type="Proteomes" id="UP000008316">
    <property type="component" value="Chromosome 1"/>
</dbReference>
<dbReference type="SUPFAM" id="SSF51905">
    <property type="entry name" value="FAD/NAD(P)-binding domain"/>
    <property type="match status" value="1"/>
</dbReference>
<dbReference type="KEGG" id="bgd:bgla_1g15490"/>
<dbReference type="Pfam" id="PF04820">
    <property type="entry name" value="Trp_halogenase"/>
    <property type="match status" value="2"/>
</dbReference>
<name>F2LCF3_BURGS</name>
<dbReference type="GO" id="GO:0004497">
    <property type="term" value="F:monooxygenase activity"/>
    <property type="evidence" value="ECO:0007669"/>
    <property type="project" value="UniProtKB-KW"/>
</dbReference>
<dbReference type="STRING" id="999541.bgla_1g15490"/>
<dbReference type="PANTHER" id="PTHR43747">
    <property type="entry name" value="FAD-BINDING PROTEIN"/>
    <property type="match status" value="1"/>
</dbReference>
<organism evidence="3 4">
    <name type="scientific">Burkholderia gladioli (strain BSR3)</name>
    <dbReference type="NCBI Taxonomy" id="999541"/>
    <lineage>
        <taxon>Bacteria</taxon>
        <taxon>Pseudomonadati</taxon>
        <taxon>Pseudomonadota</taxon>
        <taxon>Betaproteobacteria</taxon>
        <taxon>Burkholderiales</taxon>
        <taxon>Burkholderiaceae</taxon>
        <taxon>Burkholderia</taxon>
    </lineage>
</organism>
<keyword evidence="2" id="KW-0503">Monooxygenase</keyword>
<proteinExistence type="predicted"/>
<dbReference type="eggNOG" id="COG0644">
    <property type="taxonomic scope" value="Bacteria"/>
</dbReference>
<evidence type="ECO:0000256" key="2">
    <source>
        <dbReference type="ARBA" id="ARBA00023033"/>
    </source>
</evidence>
<dbReference type="InterPro" id="IPR036188">
    <property type="entry name" value="FAD/NAD-bd_sf"/>
</dbReference>
<dbReference type="AlphaFoldDB" id="F2LCF3"/>
<protein>
    <submittedName>
        <fullName evidence="3">Putative halogenase</fullName>
    </submittedName>
</protein>
<dbReference type="Gene3D" id="3.30.9.100">
    <property type="match status" value="1"/>
</dbReference>
<keyword evidence="4" id="KW-1185">Reference proteome</keyword>